<protein>
    <submittedName>
        <fullName evidence="8">Zinc finger, CCHC-type containing protein</fullName>
    </submittedName>
</protein>
<keyword evidence="3" id="KW-0862">Zinc</keyword>
<evidence type="ECO:0000256" key="2">
    <source>
        <dbReference type="ARBA" id="ARBA00022771"/>
    </source>
</evidence>
<gene>
    <name evidence="8" type="ORF">Tco_0955532</name>
</gene>
<keyword evidence="2 4" id="KW-0863">Zinc-finger</keyword>
<evidence type="ECO:0000256" key="1">
    <source>
        <dbReference type="ARBA" id="ARBA00022723"/>
    </source>
</evidence>
<feature type="compositionally biased region" description="Basic residues" evidence="5">
    <location>
        <begin position="202"/>
        <end position="215"/>
    </location>
</feature>
<evidence type="ECO:0000259" key="6">
    <source>
        <dbReference type="PROSITE" id="PS50158"/>
    </source>
</evidence>
<sequence length="501" mass="57032">MKSCKEIVKIRVCKGGAWERVDGALEYMPLNCVKRTLILPLLSSYSCLLEAVSERLEIDANSRFMVTYNSDNDIVEVCDDLKVNEFMEFVVKSSRIVTLCIVDSSVNGRQSSTTGSNQQSNFIHAIPSVDVYQTEYHATQIHQTQMLVFPVSGGFYQNIPSYQQMHEFSENHVYLPGFLGYPMHDPQSDSANRKNKQVVGSPKHKKPSVFWKVKRLSGEDESSEYDDESSESDDESGESDEDEETTLVENKNWTPEESFAELPLYCHNLKLKNPGTITHIETDDQDRFEILYLASCQRNDEHKHELTPWAEAKLAQRIAKSSTWTVRPAANYLYNVVDYYKNATVNLNTRTCSCGQWQLSGLPCGHLIAVMRHLCQSSANQFAFSCFKTSVWRASYKEIIYDVGHPSEWEKPDGLITVLPPLMDKRPPGRPRNRDRFRSKGEQIKQKSCTRCFRGGHNRRDCPSMVPSQIFIPTTSSVKSGSSTSMRVSKTSQESSWNEEI</sequence>
<dbReference type="EMBL" id="BQNB010016016">
    <property type="protein sequence ID" value="GJT46817.1"/>
    <property type="molecule type" value="Genomic_DNA"/>
</dbReference>
<feature type="region of interest" description="Disordered" evidence="5">
    <location>
        <begin position="474"/>
        <end position="501"/>
    </location>
</feature>
<dbReference type="InterPro" id="IPR007527">
    <property type="entry name" value="Znf_SWIM"/>
</dbReference>
<dbReference type="InterPro" id="IPR001878">
    <property type="entry name" value="Znf_CCHC"/>
</dbReference>
<dbReference type="SMART" id="SM00575">
    <property type="entry name" value="ZnF_PMZ"/>
    <property type="match status" value="1"/>
</dbReference>
<dbReference type="Proteomes" id="UP001151760">
    <property type="component" value="Unassembled WGS sequence"/>
</dbReference>
<feature type="domain" description="SWIM-type" evidence="7">
    <location>
        <begin position="343"/>
        <end position="375"/>
    </location>
</feature>
<dbReference type="InterPro" id="IPR006564">
    <property type="entry name" value="Znf_PMZ"/>
</dbReference>
<accession>A0ABQ5E7I4</accession>
<feature type="compositionally biased region" description="Acidic residues" evidence="5">
    <location>
        <begin position="219"/>
        <end position="246"/>
    </location>
</feature>
<feature type="domain" description="CCHC-type" evidence="6">
    <location>
        <begin position="449"/>
        <end position="464"/>
    </location>
</feature>
<evidence type="ECO:0000256" key="3">
    <source>
        <dbReference type="ARBA" id="ARBA00022833"/>
    </source>
</evidence>
<evidence type="ECO:0000313" key="8">
    <source>
        <dbReference type="EMBL" id="GJT46817.1"/>
    </source>
</evidence>
<dbReference type="PANTHER" id="PTHR31973">
    <property type="entry name" value="POLYPROTEIN, PUTATIVE-RELATED"/>
    <property type="match status" value="1"/>
</dbReference>
<dbReference type="PROSITE" id="PS50158">
    <property type="entry name" value="ZF_CCHC"/>
    <property type="match status" value="1"/>
</dbReference>
<keyword evidence="1" id="KW-0479">Metal-binding</keyword>
<dbReference type="PROSITE" id="PS50966">
    <property type="entry name" value="ZF_SWIM"/>
    <property type="match status" value="1"/>
</dbReference>
<organism evidence="8 9">
    <name type="scientific">Tanacetum coccineum</name>
    <dbReference type="NCBI Taxonomy" id="301880"/>
    <lineage>
        <taxon>Eukaryota</taxon>
        <taxon>Viridiplantae</taxon>
        <taxon>Streptophyta</taxon>
        <taxon>Embryophyta</taxon>
        <taxon>Tracheophyta</taxon>
        <taxon>Spermatophyta</taxon>
        <taxon>Magnoliopsida</taxon>
        <taxon>eudicotyledons</taxon>
        <taxon>Gunneridae</taxon>
        <taxon>Pentapetalae</taxon>
        <taxon>asterids</taxon>
        <taxon>campanulids</taxon>
        <taxon>Asterales</taxon>
        <taxon>Asteraceae</taxon>
        <taxon>Asteroideae</taxon>
        <taxon>Anthemideae</taxon>
        <taxon>Anthemidinae</taxon>
        <taxon>Tanacetum</taxon>
    </lineage>
</organism>
<feature type="compositionally biased region" description="Basic and acidic residues" evidence="5">
    <location>
        <begin position="423"/>
        <end position="442"/>
    </location>
</feature>
<evidence type="ECO:0000259" key="7">
    <source>
        <dbReference type="PROSITE" id="PS50966"/>
    </source>
</evidence>
<keyword evidence="9" id="KW-1185">Reference proteome</keyword>
<evidence type="ECO:0000256" key="4">
    <source>
        <dbReference type="PROSITE-ProRule" id="PRU00047"/>
    </source>
</evidence>
<dbReference type="PANTHER" id="PTHR31973:SF195">
    <property type="entry name" value="MUDR FAMILY TRANSPOSASE"/>
    <property type="match status" value="1"/>
</dbReference>
<reference evidence="8" key="1">
    <citation type="journal article" date="2022" name="Int. J. Mol. Sci.">
        <title>Draft Genome of Tanacetum Coccineum: Genomic Comparison of Closely Related Tanacetum-Family Plants.</title>
        <authorList>
            <person name="Yamashiro T."/>
            <person name="Shiraishi A."/>
            <person name="Nakayama K."/>
            <person name="Satake H."/>
        </authorList>
    </citation>
    <scope>NUCLEOTIDE SEQUENCE</scope>
</reference>
<evidence type="ECO:0000256" key="5">
    <source>
        <dbReference type="SAM" id="MobiDB-lite"/>
    </source>
</evidence>
<proteinExistence type="predicted"/>
<feature type="region of interest" description="Disordered" evidence="5">
    <location>
        <begin position="185"/>
        <end position="253"/>
    </location>
</feature>
<evidence type="ECO:0000313" key="9">
    <source>
        <dbReference type="Proteomes" id="UP001151760"/>
    </source>
</evidence>
<reference evidence="8" key="2">
    <citation type="submission" date="2022-01" db="EMBL/GenBank/DDBJ databases">
        <authorList>
            <person name="Yamashiro T."/>
            <person name="Shiraishi A."/>
            <person name="Satake H."/>
            <person name="Nakayama K."/>
        </authorList>
    </citation>
    <scope>NUCLEOTIDE SEQUENCE</scope>
</reference>
<dbReference type="Pfam" id="PF04434">
    <property type="entry name" value="SWIM"/>
    <property type="match status" value="1"/>
</dbReference>
<feature type="region of interest" description="Disordered" evidence="5">
    <location>
        <begin position="421"/>
        <end position="442"/>
    </location>
</feature>
<feature type="compositionally biased region" description="Low complexity" evidence="5">
    <location>
        <begin position="474"/>
        <end position="492"/>
    </location>
</feature>
<name>A0ABQ5E7I4_9ASTR</name>
<comment type="caution">
    <text evidence="8">The sequence shown here is derived from an EMBL/GenBank/DDBJ whole genome shotgun (WGS) entry which is preliminary data.</text>
</comment>